<accession>A0A7W2A8R8</accession>
<dbReference type="RefSeq" id="WP_181751370.1">
    <property type="nucleotide sequence ID" value="NZ_JACEIQ010000005.1"/>
</dbReference>
<dbReference type="AlphaFoldDB" id="A0A7W2A8R8"/>
<name>A0A7W2A8R8_9BACL</name>
<protein>
    <submittedName>
        <fullName evidence="2">Uncharacterized protein</fullName>
    </submittedName>
</protein>
<proteinExistence type="predicted"/>
<evidence type="ECO:0000256" key="1">
    <source>
        <dbReference type="SAM" id="Phobius"/>
    </source>
</evidence>
<gene>
    <name evidence="2" type="ORF">H1191_07425</name>
</gene>
<keyword evidence="1" id="KW-0812">Transmembrane</keyword>
<keyword evidence="1" id="KW-0472">Membrane</keyword>
<feature type="transmembrane region" description="Helical" evidence="1">
    <location>
        <begin position="48"/>
        <end position="65"/>
    </location>
</feature>
<keyword evidence="3" id="KW-1185">Reference proteome</keyword>
<organism evidence="2 3">
    <name type="scientific">Paenactinomyces guangxiensis</name>
    <dbReference type="NCBI Taxonomy" id="1490290"/>
    <lineage>
        <taxon>Bacteria</taxon>
        <taxon>Bacillati</taxon>
        <taxon>Bacillota</taxon>
        <taxon>Bacilli</taxon>
        <taxon>Bacillales</taxon>
        <taxon>Thermoactinomycetaceae</taxon>
        <taxon>Paenactinomyces</taxon>
    </lineage>
</organism>
<evidence type="ECO:0000313" key="3">
    <source>
        <dbReference type="Proteomes" id="UP000535491"/>
    </source>
</evidence>
<keyword evidence="1" id="KW-1133">Transmembrane helix</keyword>
<reference evidence="2 3" key="1">
    <citation type="submission" date="2020-07" db="EMBL/GenBank/DDBJ databases">
        <authorList>
            <person name="Feng H."/>
        </authorList>
    </citation>
    <scope>NUCLEOTIDE SEQUENCE [LARGE SCALE GENOMIC DNA]</scope>
    <source>
        <strain evidence="3">s-10</strain>
    </source>
</reference>
<dbReference type="Proteomes" id="UP000535491">
    <property type="component" value="Unassembled WGS sequence"/>
</dbReference>
<sequence length="66" mass="7533">MEKKANGFRTFIILWITQGFSALGSALSYFTFVFWLTQNVYPHSSQKAELIYALTVLSLVNILPVF</sequence>
<dbReference type="EMBL" id="JACEIQ010000005">
    <property type="protein sequence ID" value="MBA4494133.1"/>
    <property type="molecule type" value="Genomic_DNA"/>
</dbReference>
<feature type="transmembrane region" description="Helical" evidence="1">
    <location>
        <begin position="12"/>
        <end position="36"/>
    </location>
</feature>
<evidence type="ECO:0000313" key="2">
    <source>
        <dbReference type="EMBL" id="MBA4494133.1"/>
    </source>
</evidence>
<comment type="caution">
    <text evidence="2">The sequence shown here is derived from an EMBL/GenBank/DDBJ whole genome shotgun (WGS) entry which is preliminary data.</text>
</comment>